<reference evidence="2" key="1">
    <citation type="journal article" date="2019" name="MBio">
        <title>Virus Genomes from Deep Sea Sediments Expand the Ocean Megavirome and Support Independent Origins of Viral Gigantism.</title>
        <authorList>
            <person name="Backstrom D."/>
            <person name="Yutin N."/>
            <person name="Jorgensen S.L."/>
            <person name="Dharamshi J."/>
            <person name="Homa F."/>
            <person name="Zaremba-Niedwiedzka K."/>
            <person name="Spang A."/>
            <person name="Wolf Y.I."/>
            <person name="Koonin E.V."/>
            <person name="Ettema T.J."/>
        </authorList>
    </citation>
    <scope>NUCLEOTIDE SEQUENCE</scope>
</reference>
<accession>A0A481YRT6</accession>
<feature type="region of interest" description="Disordered" evidence="1">
    <location>
        <begin position="29"/>
        <end position="93"/>
    </location>
</feature>
<feature type="compositionally biased region" description="Gly residues" evidence="1">
    <location>
        <begin position="31"/>
        <end position="76"/>
    </location>
</feature>
<evidence type="ECO:0000313" key="2">
    <source>
        <dbReference type="EMBL" id="QBK85749.1"/>
    </source>
</evidence>
<proteinExistence type="predicted"/>
<evidence type="ECO:0000256" key="1">
    <source>
        <dbReference type="SAM" id="MobiDB-lite"/>
    </source>
</evidence>
<name>A0A481YRT6_9VIRU</name>
<dbReference type="EMBL" id="MK500327">
    <property type="protein sequence ID" value="QBK85749.1"/>
    <property type="molecule type" value="Genomic_DNA"/>
</dbReference>
<feature type="compositionally biased region" description="Basic residues" evidence="1">
    <location>
        <begin position="77"/>
        <end position="91"/>
    </location>
</feature>
<protein>
    <submittedName>
        <fullName evidence="2">Uncharacterized protein</fullName>
    </submittedName>
</protein>
<organism evidence="2">
    <name type="scientific">Marseillevirus LCMAC101</name>
    <dbReference type="NCBI Taxonomy" id="2506602"/>
    <lineage>
        <taxon>Viruses</taxon>
        <taxon>Varidnaviria</taxon>
        <taxon>Bamfordvirae</taxon>
        <taxon>Nucleocytoviricota</taxon>
        <taxon>Megaviricetes</taxon>
        <taxon>Pimascovirales</taxon>
        <taxon>Pimascovirales incertae sedis</taxon>
        <taxon>Marseilleviridae</taxon>
    </lineage>
</organism>
<sequence>MANAGLVIFVLAFVILIICYSNSSKTEGVVNPGGGGRGGGGRGGGGGGRVGGGGGRVGGGRVGGGRVGGGGWGGGGHRGRRRHHGGHHRGSRGSGGGGYPYYYNYWPYNYNYNYWPSLYYTDVETGGDCIVKCTSGYDGCISGGGSKGKCGELLNDCLGDECDYPL</sequence>
<gene>
    <name evidence="2" type="ORF">LCMAC101_03440</name>
</gene>